<organism evidence="1 2">
    <name type="scientific">Penicillium nordicum</name>
    <dbReference type="NCBI Taxonomy" id="229535"/>
    <lineage>
        <taxon>Eukaryota</taxon>
        <taxon>Fungi</taxon>
        <taxon>Dikarya</taxon>
        <taxon>Ascomycota</taxon>
        <taxon>Pezizomycotina</taxon>
        <taxon>Eurotiomycetes</taxon>
        <taxon>Eurotiomycetidae</taxon>
        <taxon>Eurotiales</taxon>
        <taxon>Aspergillaceae</taxon>
        <taxon>Penicillium</taxon>
    </lineage>
</organism>
<dbReference type="EMBL" id="LHQQ01000063">
    <property type="protein sequence ID" value="KOS44316.1"/>
    <property type="molecule type" value="Genomic_DNA"/>
</dbReference>
<name>A0A0M8P2V2_9EURO</name>
<dbReference type="Proteomes" id="UP000037696">
    <property type="component" value="Unassembled WGS sequence"/>
</dbReference>
<comment type="caution">
    <text evidence="1">The sequence shown here is derived from an EMBL/GenBank/DDBJ whole genome shotgun (WGS) entry which is preliminary data.</text>
</comment>
<proteinExistence type="predicted"/>
<gene>
    <name evidence="1" type="ORF">ACN38_g4773</name>
</gene>
<protein>
    <submittedName>
        <fullName evidence="1">Uncharacterized protein</fullName>
    </submittedName>
</protein>
<evidence type="ECO:0000313" key="1">
    <source>
        <dbReference type="EMBL" id="KOS44316.1"/>
    </source>
</evidence>
<sequence>MTDLLFDSNSDIFYILPRRKLYYSNLLQPASGLASCQKTIISEHYAQIVQAPIYIVHDMTELPFCKPDQQKHH</sequence>
<accession>A0A0M8P2V2</accession>
<evidence type="ECO:0000313" key="2">
    <source>
        <dbReference type="Proteomes" id="UP000037696"/>
    </source>
</evidence>
<dbReference type="AlphaFoldDB" id="A0A0M8P2V2"/>
<reference evidence="1 2" key="1">
    <citation type="submission" date="2015-08" db="EMBL/GenBank/DDBJ databases">
        <title>Genome sequencing of Penicillium nordicum.</title>
        <authorList>
            <person name="Nguyen H.D."/>
            <person name="Seifert K.A."/>
        </authorList>
    </citation>
    <scope>NUCLEOTIDE SEQUENCE [LARGE SCALE GENOMIC DNA]</scope>
    <source>
        <strain evidence="1 2">DAOMC 185683</strain>
    </source>
</reference>
<keyword evidence="2" id="KW-1185">Reference proteome</keyword>